<comment type="caution">
    <text evidence="3">The sequence shown here is derived from an EMBL/GenBank/DDBJ whole genome shotgun (WGS) entry which is preliminary data.</text>
</comment>
<evidence type="ECO:0000313" key="9">
    <source>
        <dbReference type="Proteomes" id="UP000476176"/>
    </source>
</evidence>
<evidence type="ECO:0000313" key="2">
    <source>
        <dbReference type="EMBL" id="KAE9055573.1"/>
    </source>
</evidence>
<dbReference type="EMBL" id="QXGC01008564">
    <property type="protein sequence ID" value="KAE9158653.1"/>
    <property type="molecule type" value="Genomic_DNA"/>
</dbReference>
<reference evidence="7 8" key="1">
    <citation type="submission" date="2018-08" db="EMBL/GenBank/DDBJ databases">
        <title>Genomic investigation of the strawberry pathogen Phytophthora fragariae indicates pathogenicity is determined by transcriptional variation in three key races.</title>
        <authorList>
            <person name="Adams T.M."/>
            <person name="Armitage A.D."/>
            <person name="Sobczyk M.K."/>
            <person name="Bates H.J."/>
            <person name="Dunwell J.M."/>
            <person name="Nellist C.F."/>
            <person name="Harrison R.J."/>
        </authorList>
    </citation>
    <scope>NUCLEOTIDE SEQUENCE [LARGE SCALE GENOMIC DNA]</scope>
    <source>
        <strain evidence="5 7">BC-1</strain>
        <strain evidence="4 9">BC-23</strain>
        <strain evidence="3 8">NOV-71</strain>
        <strain evidence="6 10">NOV-77</strain>
        <strain evidence="2 11">ONT-3</strain>
    </source>
</reference>
<dbReference type="EMBL" id="QXFZ01007373">
    <property type="protein sequence ID" value="KAE9057067.1"/>
    <property type="molecule type" value="Genomic_DNA"/>
</dbReference>
<evidence type="ECO:0000313" key="11">
    <source>
        <dbReference type="Proteomes" id="UP000488956"/>
    </source>
</evidence>
<evidence type="ECO:0000313" key="5">
    <source>
        <dbReference type="EMBL" id="KAE9165325.1"/>
    </source>
</evidence>
<evidence type="ECO:0000313" key="10">
    <source>
        <dbReference type="Proteomes" id="UP000486351"/>
    </source>
</evidence>
<gene>
    <name evidence="5" type="ORF">PF002_g31384</name>
    <name evidence="4" type="ORF">PF004_g31806</name>
    <name evidence="3" type="ORF">PF007_g31772</name>
    <name evidence="6" type="ORF">PF008_g32173</name>
    <name evidence="2" type="ORF">PF010_g32100</name>
</gene>
<evidence type="ECO:0000313" key="6">
    <source>
        <dbReference type="EMBL" id="KAE9264196.1"/>
    </source>
</evidence>
<evidence type="ECO:0000313" key="3">
    <source>
        <dbReference type="EMBL" id="KAE9057067.1"/>
    </source>
</evidence>
<accession>A0A6A3PBI2</accession>
<dbReference type="AlphaFoldDB" id="A0A6A3PBI2"/>
<feature type="compositionally biased region" description="Low complexity" evidence="1">
    <location>
        <begin position="52"/>
        <end position="62"/>
    </location>
</feature>
<dbReference type="EMBL" id="QXFX01008498">
    <property type="protein sequence ID" value="KAE9055573.1"/>
    <property type="molecule type" value="Genomic_DNA"/>
</dbReference>
<name>A0A6A3PBI2_9STRA</name>
<protein>
    <submittedName>
        <fullName evidence="3">Uncharacterized protein</fullName>
    </submittedName>
</protein>
<dbReference type="EMBL" id="QXGD01005680">
    <property type="protein sequence ID" value="KAE9165325.1"/>
    <property type="molecule type" value="Genomic_DNA"/>
</dbReference>
<organism evidence="3 8">
    <name type="scientific">Phytophthora fragariae</name>
    <dbReference type="NCBI Taxonomy" id="53985"/>
    <lineage>
        <taxon>Eukaryota</taxon>
        <taxon>Sar</taxon>
        <taxon>Stramenopiles</taxon>
        <taxon>Oomycota</taxon>
        <taxon>Peronosporomycetes</taxon>
        <taxon>Peronosporales</taxon>
        <taxon>Peronosporaceae</taxon>
        <taxon>Phytophthora</taxon>
    </lineage>
</organism>
<dbReference type="Proteomes" id="UP000488956">
    <property type="component" value="Unassembled WGS sequence"/>
</dbReference>
<sequence>MSSSGSANGRSTSSSGCSLSRVCMRALAASNSVAARSTRWPTSSSARKRLPAVGDARGSGARAGRDERVS</sequence>
<evidence type="ECO:0000313" key="8">
    <source>
        <dbReference type="Proteomes" id="UP000441208"/>
    </source>
</evidence>
<proteinExistence type="predicted"/>
<feature type="region of interest" description="Disordered" evidence="1">
    <location>
        <begin position="32"/>
        <end position="70"/>
    </location>
</feature>
<dbReference type="Proteomes" id="UP000441208">
    <property type="component" value="Unassembled WGS sequence"/>
</dbReference>
<evidence type="ECO:0000313" key="4">
    <source>
        <dbReference type="EMBL" id="KAE9158653.1"/>
    </source>
</evidence>
<dbReference type="Proteomes" id="UP000476176">
    <property type="component" value="Unassembled WGS sequence"/>
</dbReference>
<evidence type="ECO:0000313" key="7">
    <source>
        <dbReference type="Proteomes" id="UP000440367"/>
    </source>
</evidence>
<dbReference type="Proteomes" id="UP000440367">
    <property type="component" value="Unassembled WGS sequence"/>
</dbReference>
<dbReference type="Proteomes" id="UP000486351">
    <property type="component" value="Unassembled WGS sequence"/>
</dbReference>
<feature type="compositionally biased region" description="Polar residues" evidence="1">
    <location>
        <begin position="32"/>
        <end position="45"/>
    </location>
</feature>
<evidence type="ECO:0000256" key="1">
    <source>
        <dbReference type="SAM" id="MobiDB-lite"/>
    </source>
</evidence>
<dbReference type="EMBL" id="QXFY01008427">
    <property type="protein sequence ID" value="KAE9264196.1"/>
    <property type="molecule type" value="Genomic_DNA"/>
</dbReference>